<evidence type="ECO:0000256" key="1">
    <source>
        <dbReference type="SAM" id="MobiDB-lite"/>
    </source>
</evidence>
<dbReference type="AlphaFoldDB" id="A0AB33JUD8"/>
<accession>A0AB33JUD8</accession>
<evidence type="ECO:0000313" key="2">
    <source>
        <dbReference type="EMBL" id="BFP45038.1"/>
    </source>
</evidence>
<protein>
    <submittedName>
        <fullName evidence="2">Uncharacterized protein</fullName>
    </submittedName>
</protein>
<dbReference type="EMBL" id="AP035881">
    <property type="protein sequence ID" value="BFP45038.1"/>
    <property type="molecule type" value="Genomic_DNA"/>
</dbReference>
<reference evidence="2" key="1">
    <citation type="submission" date="2024-07" db="EMBL/GenBank/DDBJ databases">
        <title>Complete genome sequences of cellulolytic bacteria, Kitasatospora sp. CMC57 and Streptomyces sp. CMC78, isolated from Japanese agricultural soil.</title>
        <authorList>
            <person name="Hashimoto T."/>
            <person name="Ito M."/>
            <person name="Iwamoto M."/>
            <person name="Fukahori D."/>
            <person name="Shoda T."/>
            <person name="Sakoda M."/>
            <person name="Morohoshi T."/>
            <person name="Mitsuboshi M."/>
            <person name="Nishizawa T."/>
        </authorList>
    </citation>
    <scope>NUCLEOTIDE SEQUENCE</scope>
    <source>
        <strain evidence="2">CMC57</strain>
    </source>
</reference>
<sequence length="56" mass="6123">MGRIKKKRPERDTRCGPGAPVTVPPPPVPAMEQVLRAWDRAVAAGLMDDGTPTKYH</sequence>
<name>A0AB33JUD8_9ACTN</name>
<gene>
    <name evidence="2" type="ORF">KCMC57_14060</name>
</gene>
<feature type="region of interest" description="Disordered" evidence="1">
    <location>
        <begin position="1"/>
        <end position="27"/>
    </location>
</feature>
<proteinExistence type="predicted"/>
<organism evidence="2">
    <name type="scientific">Kitasatospora sp. CMC57</name>
    <dbReference type="NCBI Taxonomy" id="3231513"/>
    <lineage>
        <taxon>Bacteria</taxon>
        <taxon>Bacillati</taxon>
        <taxon>Actinomycetota</taxon>
        <taxon>Actinomycetes</taxon>
        <taxon>Kitasatosporales</taxon>
        <taxon>Streptomycetaceae</taxon>
        <taxon>Kitasatospora</taxon>
    </lineage>
</organism>
<dbReference type="RefSeq" id="WP_407987588.1">
    <property type="nucleotide sequence ID" value="NZ_AP035881.2"/>
</dbReference>